<dbReference type="InterPro" id="IPR036957">
    <property type="entry name" value="Znf_PARP_sf"/>
</dbReference>
<accession>A0ABP0M491</accession>
<dbReference type="Gene3D" id="3.30.1740.10">
    <property type="entry name" value="Zinc finger, PARP-type"/>
    <property type="match status" value="1"/>
</dbReference>
<evidence type="ECO:0000256" key="2">
    <source>
        <dbReference type="ARBA" id="ARBA00022723"/>
    </source>
</evidence>
<proteinExistence type="predicted"/>
<dbReference type="InterPro" id="IPR001510">
    <property type="entry name" value="Znf_PARP"/>
</dbReference>
<comment type="subcellular location">
    <subcellularLocation>
        <location evidence="1">Nucleus</location>
    </subcellularLocation>
</comment>
<name>A0ABP0M491_9DINO</name>
<feature type="domain" description="PARP-type" evidence="7">
    <location>
        <begin position="2"/>
        <end position="69"/>
    </location>
</feature>
<evidence type="ECO:0000259" key="7">
    <source>
        <dbReference type="PROSITE" id="PS50064"/>
    </source>
</evidence>
<dbReference type="PROSITE" id="PS50064">
    <property type="entry name" value="ZF_PARP_2"/>
    <property type="match status" value="1"/>
</dbReference>
<evidence type="ECO:0000256" key="3">
    <source>
        <dbReference type="ARBA" id="ARBA00022771"/>
    </source>
</evidence>
<evidence type="ECO:0000313" key="9">
    <source>
        <dbReference type="Proteomes" id="UP001642464"/>
    </source>
</evidence>
<comment type="caution">
    <text evidence="8">The sequence shown here is derived from an EMBL/GenBank/DDBJ whole genome shotgun (WGS) entry which is preliminary data.</text>
</comment>
<protein>
    <submittedName>
        <fullName evidence="8">PARP-type domain-containing protein</fullName>
    </submittedName>
</protein>
<keyword evidence="2" id="KW-0479">Metal-binding</keyword>
<dbReference type="SUPFAM" id="SSF57716">
    <property type="entry name" value="Glucocorticoid receptor-like (DNA-binding domain)"/>
    <property type="match status" value="1"/>
</dbReference>
<keyword evidence="9" id="KW-1185">Reference proteome</keyword>
<feature type="compositionally biased region" description="Basic and acidic residues" evidence="6">
    <location>
        <begin position="102"/>
        <end position="113"/>
    </location>
</feature>
<evidence type="ECO:0000256" key="4">
    <source>
        <dbReference type="ARBA" id="ARBA00022833"/>
    </source>
</evidence>
<keyword evidence="5" id="KW-0539">Nucleus</keyword>
<evidence type="ECO:0000256" key="1">
    <source>
        <dbReference type="ARBA" id="ARBA00004123"/>
    </source>
</evidence>
<keyword evidence="3" id="KW-0863">Zinc-finger</keyword>
<feature type="region of interest" description="Disordered" evidence="6">
    <location>
        <begin position="102"/>
        <end position="121"/>
    </location>
</feature>
<dbReference type="Proteomes" id="UP001642464">
    <property type="component" value="Unassembled WGS sequence"/>
</dbReference>
<sequence>MAAVEYARSGRSSCSCCGERIAVDSVRFKVARKWHCVECFAQSGKRSERSVDGADDLSIDDQRIVSELRKRSRSASALQQEAEELRAVRQCVREWSKNYGECETKKDAEKDETSESAESQSTELSELWALAEKLRALIATRSKDASSSRPHYLMAALEALET</sequence>
<evidence type="ECO:0000313" key="8">
    <source>
        <dbReference type="EMBL" id="CAK9046303.1"/>
    </source>
</evidence>
<evidence type="ECO:0000256" key="5">
    <source>
        <dbReference type="ARBA" id="ARBA00023242"/>
    </source>
</evidence>
<organism evidence="8 9">
    <name type="scientific">Durusdinium trenchii</name>
    <dbReference type="NCBI Taxonomy" id="1381693"/>
    <lineage>
        <taxon>Eukaryota</taxon>
        <taxon>Sar</taxon>
        <taxon>Alveolata</taxon>
        <taxon>Dinophyceae</taxon>
        <taxon>Suessiales</taxon>
        <taxon>Symbiodiniaceae</taxon>
        <taxon>Durusdinium</taxon>
    </lineage>
</organism>
<gene>
    <name evidence="8" type="ORF">SCF082_LOCUS26089</name>
</gene>
<keyword evidence="4" id="KW-0862">Zinc</keyword>
<dbReference type="SMART" id="SM01336">
    <property type="entry name" value="zf-PARP"/>
    <property type="match status" value="1"/>
</dbReference>
<reference evidence="8 9" key="1">
    <citation type="submission" date="2024-02" db="EMBL/GenBank/DDBJ databases">
        <authorList>
            <person name="Chen Y."/>
            <person name="Shah S."/>
            <person name="Dougan E. K."/>
            <person name="Thang M."/>
            <person name="Chan C."/>
        </authorList>
    </citation>
    <scope>NUCLEOTIDE SEQUENCE [LARGE SCALE GENOMIC DNA]</scope>
</reference>
<evidence type="ECO:0000256" key="6">
    <source>
        <dbReference type="SAM" id="MobiDB-lite"/>
    </source>
</evidence>
<dbReference type="EMBL" id="CAXAMM010019724">
    <property type="protein sequence ID" value="CAK9046303.1"/>
    <property type="molecule type" value="Genomic_DNA"/>
</dbReference>